<reference evidence="2" key="1">
    <citation type="submission" date="2023-02" db="EMBL/GenBank/DDBJ databases">
        <title>Georgenia sp.10Sc9-8, isolated from a soil sample collected from the Taklamakan desert.</title>
        <authorList>
            <person name="Liu S."/>
        </authorList>
    </citation>
    <scope>NUCLEOTIDE SEQUENCE</scope>
    <source>
        <strain evidence="2">10Sc9-8</strain>
    </source>
</reference>
<organism evidence="2 3">
    <name type="scientific">Georgenia halotolerans</name>
    <dbReference type="NCBI Taxonomy" id="3028317"/>
    <lineage>
        <taxon>Bacteria</taxon>
        <taxon>Bacillati</taxon>
        <taxon>Actinomycetota</taxon>
        <taxon>Actinomycetes</taxon>
        <taxon>Micrococcales</taxon>
        <taxon>Bogoriellaceae</taxon>
        <taxon>Georgenia</taxon>
    </lineage>
</organism>
<dbReference type="Proteomes" id="UP001165561">
    <property type="component" value="Unassembled WGS sequence"/>
</dbReference>
<sequence>MREVTSDGWWAEAWARLQPGTGPVPGAPVVWVVLGVAVAAVVLPPVWWRVRVLVTVVHELGHGTVGVLCGRRFTGLVLRPDMSGHAVTVGSSRGTGLVLTTWAGYPAPAVVGSALVHVALAGWSAPVLGAATVVLMGSLLRVRSVYTGAVMVVAAALTAALWWAGTPAQQGAVVLGLGVFLLLGAWRHLAAVVAPRADSRGSDPAVLARLTHVPAALWNVSFAAVLAVATWLAIGPVVQSLV</sequence>
<evidence type="ECO:0000313" key="3">
    <source>
        <dbReference type="Proteomes" id="UP001165561"/>
    </source>
</evidence>
<feature type="transmembrane region" description="Helical" evidence="1">
    <location>
        <begin position="145"/>
        <end position="165"/>
    </location>
</feature>
<keyword evidence="1" id="KW-1133">Transmembrane helix</keyword>
<comment type="caution">
    <text evidence="2">The sequence shown here is derived from an EMBL/GenBank/DDBJ whole genome shotgun (WGS) entry which is preliminary data.</text>
</comment>
<keyword evidence="3" id="KW-1185">Reference proteome</keyword>
<dbReference type="EMBL" id="JARACI010000662">
    <property type="protein sequence ID" value="MDD9205801.1"/>
    <property type="molecule type" value="Genomic_DNA"/>
</dbReference>
<accession>A0ABT5TUR2</accession>
<proteinExistence type="predicted"/>
<dbReference type="Pfam" id="PF13398">
    <property type="entry name" value="Peptidase_M50B"/>
    <property type="match status" value="1"/>
</dbReference>
<keyword evidence="1" id="KW-0812">Transmembrane</keyword>
<name>A0ABT5TUR2_9MICO</name>
<keyword evidence="1" id="KW-0472">Membrane</keyword>
<evidence type="ECO:0000256" key="1">
    <source>
        <dbReference type="SAM" id="Phobius"/>
    </source>
</evidence>
<evidence type="ECO:0000313" key="2">
    <source>
        <dbReference type="EMBL" id="MDD9205801.1"/>
    </source>
</evidence>
<feature type="transmembrane region" description="Helical" evidence="1">
    <location>
        <begin position="171"/>
        <end position="194"/>
    </location>
</feature>
<feature type="transmembrane region" description="Helical" evidence="1">
    <location>
        <begin position="215"/>
        <end position="234"/>
    </location>
</feature>
<gene>
    <name evidence="2" type="ORF">PU560_04880</name>
</gene>
<protein>
    <submittedName>
        <fullName evidence="2">M50 family metallopeptidase</fullName>
    </submittedName>
</protein>
<feature type="transmembrane region" description="Helical" evidence="1">
    <location>
        <begin position="29"/>
        <end position="48"/>
    </location>
</feature>
<dbReference type="InterPro" id="IPR049500">
    <property type="entry name" value="Peptidase_M50B-like"/>
</dbReference>